<organism evidence="3 4">
    <name type="scientific">Hapsidospora chrysogenum (strain ATCC 11550 / CBS 779.69 / DSM 880 / IAM 14645 / JCM 23072 / IMI 49137)</name>
    <name type="common">Acremonium chrysogenum</name>
    <dbReference type="NCBI Taxonomy" id="857340"/>
    <lineage>
        <taxon>Eukaryota</taxon>
        <taxon>Fungi</taxon>
        <taxon>Dikarya</taxon>
        <taxon>Ascomycota</taxon>
        <taxon>Pezizomycotina</taxon>
        <taxon>Sordariomycetes</taxon>
        <taxon>Hypocreomycetidae</taxon>
        <taxon>Hypocreales</taxon>
        <taxon>Bionectriaceae</taxon>
        <taxon>Hapsidospora</taxon>
    </lineage>
</organism>
<proteinExistence type="predicted"/>
<comment type="caution">
    <text evidence="3">The sequence shown here is derived from an EMBL/GenBank/DDBJ whole genome shotgun (WGS) entry which is preliminary data.</text>
</comment>
<dbReference type="STRING" id="857340.A0A086T9U2"/>
<dbReference type="HOGENOM" id="CLU_042937_0_0_1"/>
<gene>
    <name evidence="3" type="ORF">ACRE_030910</name>
</gene>
<evidence type="ECO:0000259" key="2">
    <source>
        <dbReference type="Pfam" id="PF05347"/>
    </source>
</evidence>
<reference evidence="4" key="1">
    <citation type="journal article" date="2014" name="Genome Announc.">
        <title>Genome sequence and annotation of Acremonium chrysogenum, producer of the beta-lactam antibiotic cephalosporin C.</title>
        <authorList>
            <person name="Terfehr D."/>
            <person name="Dahlmann T.A."/>
            <person name="Specht T."/>
            <person name="Zadra I."/>
            <person name="Kuernsteiner H."/>
            <person name="Kueck U."/>
        </authorList>
    </citation>
    <scope>NUCLEOTIDE SEQUENCE [LARGE SCALE GENOMIC DNA]</scope>
    <source>
        <strain evidence="4">ATCC 11550 / CBS 779.69 / DSM 880 / IAM 14645 / JCM 23072 / IMI 49137</strain>
    </source>
</reference>
<dbReference type="AlphaFoldDB" id="A0A086T9U2"/>
<sequence length="412" mass="47137">MARTFFVPARNSRHRVAALALYRSLVRTARQIPLPEDARNRKPGHPVAQLVRKRFEGNKTYTSLRLVYSSMAAGYKFLTMLTKAKSPESSEHHNVVSFLRTLNRKAAKQRASTPPPPSKEPKNKEAHPPLLTKVSGPAESPKYTAEPRPSEPMNRPRRVPTVTGNSYGFPFIRYSKPHPRDMDQMVRRNRDTYEKRINSIIWVEEELAPQAALEDQWDERMYREMVRAGLAEGGRSHVPQDETFLWSAMKSKLWYEWRLENMWEHWTARGEALHQLAQEERALAAKEKGENDDLGPLADTILKSQEETGEEPRRRTKKPFGQRDQVTTPNSHPMPALDMARSVERRLEKKGVDVGLSSPDPFSSPVWAQLVEKSEQRLKFWVKRSRHGGGKGPRLDDDDPLAAALLVGRKSS</sequence>
<evidence type="ECO:0000313" key="3">
    <source>
        <dbReference type="EMBL" id="KFH46124.1"/>
    </source>
</evidence>
<dbReference type="OrthoDB" id="3925971at2759"/>
<feature type="domain" description="Complex 1 LYR protein" evidence="2">
    <location>
        <begin position="17"/>
        <end position="80"/>
    </location>
</feature>
<evidence type="ECO:0000256" key="1">
    <source>
        <dbReference type="SAM" id="MobiDB-lite"/>
    </source>
</evidence>
<name>A0A086T9U2_HAPC1</name>
<feature type="region of interest" description="Disordered" evidence="1">
    <location>
        <begin position="105"/>
        <end position="162"/>
    </location>
</feature>
<protein>
    <recommendedName>
        <fullName evidence="2">Complex 1 LYR protein domain-containing protein</fullName>
    </recommendedName>
</protein>
<evidence type="ECO:0000313" key="4">
    <source>
        <dbReference type="Proteomes" id="UP000029964"/>
    </source>
</evidence>
<dbReference type="EMBL" id="JPKY01000023">
    <property type="protein sequence ID" value="KFH46124.1"/>
    <property type="molecule type" value="Genomic_DNA"/>
</dbReference>
<feature type="region of interest" description="Disordered" evidence="1">
    <location>
        <begin position="303"/>
        <end position="336"/>
    </location>
</feature>
<dbReference type="Pfam" id="PF05347">
    <property type="entry name" value="Complex1_LYR"/>
    <property type="match status" value="1"/>
</dbReference>
<dbReference type="InterPro" id="IPR008011">
    <property type="entry name" value="Complex1_LYR_dom"/>
</dbReference>
<accession>A0A086T9U2</accession>
<keyword evidence="4" id="KW-1185">Reference proteome</keyword>
<dbReference type="Proteomes" id="UP000029964">
    <property type="component" value="Unassembled WGS sequence"/>
</dbReference>
<feature type="compositionally biased region" description="Basic and acidic residues" evidence="1">
    <location>
        <begin position="304"/>
        <end position="313"/>
    </location>
</feature>